<dbReference type="OrthoDB" id="8756764at2"/>
<comment type="caution">
    <text evidence="2">The sequence shown here is derived from an EMBL/GenBank/DDBJ whole genome shotgun (WGS) entry which is preliminary data.</text>
</comment>
<dbReference type="Pfam" id="PF07883">
    <property type="entry name" value="Cupin_2"/>
    <property type="match status" value="1"/>
</dbReference>
<proteinExistence type="predicted"/>
<protein>
    <recommendedName>
        <fullName evidence="1">Cupin type-2 domain-containing protein</fullName>
    </recommendedName>
</protein>
<evidence type="ECO:0000313" key="3">
    <source>
        <dbReference type="Proteomes" id="UP000318422"/>
    </source>
</evidence>
<dbReference type="Proteomes" id="UP000318422">
    <property type="component" value="Unassembled WGS sequence"/>
</dbReference>
<organism evidence="2 3">
    <name type="scientific">Zoogloea ramigera</name>
    <dbReference type="NCBI Taxonomy" id="350"/>
    <lineage>
        <taxon>Bacteria</taxon>
        <taxon>Pseudomonadati</taxon>
        <taxon>Pseudomonadota</taxon>
        <taxon>Betaproteobacteria</taxon>
        <taxon>Rhodocyclales</taxon>
        <taxon>Zoogloeaceae</taxon>
        <taxon>Zoogloea</taxon>
    </lineage>
</organism>
<dbReference type="AlphaFoldDB" id="A0A4Y4CYT0"/>
<sequence>MPDPDFAAFEAEALAEGFDEVLERVWAPGTVLAEHTHPFAVKAVLVQGEMHLEVGAETQHLRPGDRFSLPAGLPHAERYGPEGAIYWVARRNPAGGG</sequence>
<evidence type="ECO:0000259" key="1">
    <source>
        <dbReference type="Pfam" id="PF07883"/>
    </source>
</evidence>
<dbReference type="InterPro" id="IPR013096">
    <property type="entry name" value="Cupin_2"/>
</dbReference>
<dbReference type="EMBL" id="BJNV01000037">
    <property type="protein sequence ID" value="GEC96197.1"/>
    <property type="molecule type" value="Genomic_DNA"/>
</dbReference>
<dbReference type="RefSeq" id="WP_141352275.1">
    <property type="nucleotide sequence ID" value="NZ_BJNV01000037.1"/>
</dbReference>
<name>A0A4Y4CYT0_ZOORA</name>
<dbReference type="SUPFAM" id="SSF51182">
    <property type="entry name" value="RmlC-like cupins"/>
    <property type="match status" value="1"/>
</dbReference>
<dbReference type="Gene3D" id="2.60.120.10">
    <property type="entry name" value="Jelly Rolls"/>
    <property type="match status" value="1"/>
</dbReference>
<evidence type="ECO:0000313" key="2">
    <source>
        <dbReference type="EMBL" id="GEC96197.1"/>
    </source>
</evidence>
<dbReference type="InterPro" id="IPR011051">
    <property type="entry name" value="RmlC_Cupin_sf"/>
</dbReference>
<gene>
    <name evidence="2" type="ORF">ZRA01_22700</name>
</gene>
<keyword evidence="3" id="KW-1185">Reference proteome</keyword>
<accession>A0A4Y4CYT0</accession>
<dbReference type="InterPro" id="IPR014710">
    <property type="entry name" value="RmlC-like_jellyroll"/>
</dbReference>
<reference evidence="2 3" key="1">
    <citation type="submission" date="2019-06" db="EMBL/GenBank/DDBJ databases">
        <title>Whole genome shotgun sequence of Zoogloea ramigera NBRC 15342.</title>
        <authorList>
            <person name="Hosoyama A."/>
            <person name="Uohara A."/>
            <person name="Ohji S."/>
            <person name="Ichikawa N."/>
        </authorList>
    </citation>
    <scope>NUCLEOTIDE SEQUENCE [LARGE SCALE GENOMIC DNA]</scope>
    <source>
        <strain evidence="2 3">NBRC 15342</strain>
    </source>
</reference>
<feature type="domain" description="Cupin type-2" evidence="1">
    <location>
        <begin position="26"/>
        <end position="76"/>
    </location>
</feature>